<organism evidence="2 3">
    <name type="scientific">Fusarium torulosum</name>
    <dbReference type="NCBI Taxonomy" id="33205"/>
    <lineage>
        <taxon>Eukaryota</taxon>
        <taxon>Fungi</taxon>
        <taxon>Dikarya</taxon>
        <taxon>Ascomycota</taxon>
        <taxon>Pezizomycotina</taxon>
        <taxon>Sordariomycetes</taxon>
        <taxon>Hypocreomycetidae</taxon>
        <taxon>Hypocreales</taxon>
        <taxon>Nectriaceae</taxon>
        <taxon>Fusarium</taxon>
    </lineage>
</organism>
<comment type="caution">
    <text evidence="2">The sequence shown here is derived from an EMBL/GenBank/DDBJ whole genome shotgun (WGS) entry which is preliminary data.</text>
</comment>
<dbReference type="InterPro" id="IPR013083">
    <property type="entry name" value="Znf_RING/FYVE/PHD"/>
</dbReference>
<evidence type="ECO:0000313" key="3">
    <source>
        <dbReference type="Proteomes" id="UP001187734"/>
    </source>
</evidence>
<gene>
    <name evidence="2" type="ORF">FTOL_05965</name>
</gene>
<dbReference type="SUPFAM" id="SSF57903">
    <property type="entry name" value="FYVE/PHD zinc finger"/>
    <property type="match status" value="1"/>
</dbReference>
<name>A0AAE8M8W5_9HYPO</name>
<dbReference type="GO" id="GO:0070210">
    <property type="term" value="C:Rpd3L-Expanded complex"/>
    <property type="evidence" value="ECO:0007669"/>
    <property type="project" value="TreeGrafter"/>
</dbReference>
<accession>A0AAE8M8W5</accession>
<keyword evidence="3" id="KW-1185">Reference proteome</keyword>
<dbReference type="Proteomes" id="UP001187734">
    <property type="component" value="Unassembled WGS sequence"/>
</dbReference>
<dbReference type="EMBL" id="ONZP01000190">
    <property type="protein sequence ID" value="SPJ76234.1"/>
    <property type="molecule type" value="Genomic_DNA"/>
</dbReference>
<proteinExistence type="predicted"/>
<protein>
    <submittedName>
        <fullName evidence="2">Uncharacterized protein</fullName>
    </submittedName>
</protein>
<feature type="region of interest" description="Disordered" evidence="1">
    <location>
        <begin position="73"/>
        <end position="102"/>
    </location>
</feature>
<dbReference type="InterPro" id="IPR053051">
    <property type="entry name" value="HDAC_complex_subunit"/>
</dbReference>
<reference evidence="2" key="1">
    <citation type="submission" date="2018-03" db="EMBL/GenBank/DDBJ databases">
        <authorList>
            <person name="Guldener U."/>
        </authorList>
    </citation>
    <scope>NUCLEOTIDE SEQUENCE</scope>
</reference>
<dbReference type="AlphaFoldDB" id="A0AAE8M8W5"/>
<evidence type="ECO:0000313" key="2">
    <source>
        <dbReference type="EMBL" id="SPJ76234.1"/>
    </source>
</evidence>
<sequence>MEAYIEDSHQKSRPKATLFPYLLLRSFGSKWEAIAAFMGTETAIMVNNYYQCQKDNANENDGPWEEVAKTADGRNAEASSQFPGSVHQQEMSTAVDRGEPEEEEDEEEIIRCICNSKDFLCLPQEARLHYHVDDIIDHDFEGFLVQRDSCQVWQHGGCVGILTQNSHPTNTSANSVIQNPTRNMLLQMDNYCPNT</sequence>
<dbReference type="InterPro" id="IPR011011">
    <property type="entry name" value="Znf_FYVE_PHD"/>
</dbReference>
<dbReference type="GO" id="GO:0061186">
    <property type="term" value="P:negative regulation of silent mating-type cassette heterochromatin formation"/>
    <property type="evidence" value="ECO:0007669"/>
    <property type="project" value="TreeGrafter"/>
</dbReference>
<dbReference type="GO" id="GO:0061188">
    <property type="term" value="P:negative regulation of rDNA heterochromatin formation"/>
    <property type="evidence" value="ECO:0007669"/>
    <property type="project" value="TreeGrafter"/>
</dbReference>
<dbReference type="GO" id="GO:0033698">
    <property type="term" value="C:Rpd3L complex"/>
    <property type="evidence" value="ECO:0007669"/>
    <property type="project" value="TreeGrafter"/>
</dbReference>
<evidence type="ECO:0000256" key="1">
    <source>
        <dbReference type="SAM" id="MobiDB-lite"/>
    </source>
</evidence>
<dbReference type="Gene3D" id="3.30.40.10">
    <property type="entry name" value="Zinc/RING finger domain, C3HC4 (zinc finger)"/>
    <property type="match status" value="1"/>
</dbReference>
<dbReference type="PANTHER" id="PTHR47793:SF1">
    <property type="entry name" value="HISTONE DEACETYLASE COMPLEX SUBUNIT CTI6"/>
    <property type="match status" value="1"/>
</dbReference>
<feature type="compositionally biased region" description="Polar residues" evidence="1">
    <location>
        <begin position="77"/>
        <end position="92"/>
    </location>
</feature>
<dbReference type="PANTHER" id="PTHR47793">
    <property type="entry name" value="HISTONE DEACETYLASE COMPLEX SUBUNIT CTI6"/>
    <property type="match status" value="1"/>
</dbReference>